<feature type="region of interest" description="Disordered" evidence="1">
    <location>
        <begin position="1"/>
        <end position="48"/>
    </location>
</feature>
<protein>
    <submittedName>
        <fullName evidence="2">Uncharacterized protein</fullName>
    </submittedName>
</protein>
<keyword evidence="3" id="KW-1185">Reference proteome</keyword>
<organism evidence="2 3">
    <name type="scientific">Rhizopogon vinicolor AM-OR11-026</name>
    <dbReference type="NCBI Taxonomy" id="1314800"/>
    <lineage>
        <taxon>Eukaryota</taxon>
        <taxon>Fungi</taxon>
        <taxon>Dikarya</taxon>
        <taxon>Basidiomycota</taxon>
        <taxon>Agaricomycotina</taxon>
        <taxon>Agaricomycetes</taxon>
        <taxon>Agaricomycetidae</taxon>
        <taxon>Boletales</taxon>
        <taxon>Suillineae</taxon>
        <taxon>Rhizopogonaceae</taxon>
        <taxon>Rhizopogon</taxon>
    </lineage>
</organism>
<gene>
    <name evidence="2" type="ORF">K503DRAFT_775168</name>
</gene>
<dbReference type="AlphaFoldDB" id="A0A1B7MMN3"/>
<feature type="non-terminal residue" evidence="2">
    <location>
        <position position="1"/>
    </location>
</feature>
<dbReference type="InParanoid" id="A0A1B7MMN3"/>
<dbReference type="EMBL" id="KV448697">
    <property type="protein sequence ID" value="OAX33841.1"/>
    <property type="molecule type" value="Genomic_DNA"/>
</dbReference>
<name>A0A1B7MMN3_9AGAM</name>
<feature type="compositionally biased region" description="Polar residues" evidence="1">
    <location>
        <begin position="20"/>
        <end position="36"/>
    </location>
</feature>
<dbReference type="Proteomes" id="UP000092154">
    <property type="component" value="Unassembled WGS sequence"/>
</dbReference>
<sequence>LTTSASTTAELVSGSLPAGTPSQGGSAQAPTSSHAVTGQPGLSAHVSQSSSSHYVTTYNADDDSDSDSIQGEWNKFLVKICYPCGRYDDI</sequence>
<evidence type="ECO:0000313" key="3">
    <source>
        <dbReference type="Proteomes" id="UP000092154"/>
    </source>
</evidence>
<proteinExistence type="predicted"/>
<feature type="compositionally biased region" description="Polar residues" evidence="1">
    <location>
        <begin position="1"/>
        <end position="10"/>
    </location>
</feature>
<accession>A0A1B7MMN3</accession>
<reference evidence="2 3" key="1">
    <citation type="submission" date="2016-06" db="EMBL/GenBank/DDBJ databases">
        <title>Comparative genomics of the ectomycorrhizal sister species Rhizopogon vinicolor and Rhizopogon vesiculosus (Basidiomycota: Boletales) reveals a divergence of the mating type B locus.</title>
        <authorList>
            <consortium name="DOE Joint Genome Institute"/>
            <person name="Mujic A.B."/>
            <person name="Kuo A."/>
            <person name="Tritt A."/>
            <person name="Lipzen A."/>
            <person name="Chen C."/>
            <person name="Johnson J."/>
            <person name="Sharma A."/>
            <person name="Barry K."/>
            <person name="Grigoriev I.V."/>
            <person name="Spatafora J.W."/>
        </authorList>
    </citation>
    <scope>NUCLEOTIDE SEQUENCE [LARGE SCALE GENOMIC DNA]</scope>
    <source>
        <strain evidence="2 3">AM-OR11-026</strain>
    </source>
</reference>
<evidence type="ECO:0000256" key="1">
    <source>
        <dbReference type="SAM" id="MobiDB-lite"/>
    </source>
</evidence>
<evidence type="ECO:0000313" key="2">
    <source>
        <dbReference type="EMBL" id="OAX33841.1"/>
    </source>
</evidence>